<evidence type="ECO:0000259" key="1">
    <source>
        <dbReference type="Pfam" id="PF25873"/>
    </source>
</evidence>
<protein>
    <recommendedName>
        <fullName evidence="1">MalT-like winged helix domain-containing protein</fullName>
    </recommendedName>
</protein>
<dbReference type="InterPro" id="IPR011990">
    <property type="entry name" value="TPR-like_helical_dom_sf"/>
</dbReference>
<dbReference type="PANTHER" id="PTHR35807">
    <property type="entry name" value="TRANSCRIPTIONAL REGULATOR REDD-RELATED"/>
    <property type="match status" value="1"/>
</dbReference>
<accession>A0A5M3WK83</accession>
<dbReference type="Proteomes" id="UP000331127">
    <property type="component" value="Unassembled WGS sequence"/>
</dbReference>
<evidence type="ECO:0000313" key="2">
    <source>
        <dbReference type="EMBL" id="GES09625.1"/>
    </source>
</evidence>
<dbReference type="InterPro" id="IPR059106">
    <property type="entry name" value="WHD_MalT"/>
</dbReference>
<comment type="caution">
    <text evidence="2">The sequence shown here is derived from an EMBL/GenBank/DDBJ whole genome shotgun (WGS) entry which is preliminary data.</text>
</comment>
<dbReference type="InterPro" id="IPR051677">
    <property type="entry name" value="AfsR-DnrI-RedD_regulator"/>
</dbReference>
<dbReference type="PANTHER" id="PTHR35807:SF2">
    <property type="entry name" value="TRANSCRIPTIONAL ACTIVATOR DOMAIN"/>
    <property type="match status" value="1"/>
</dbReference>
<dbReference type="RefSeq" id="WP_155355146.1">
    <property type="nucleotide sequence ID" value="NZ_BAAAHL010000040.1"/>
</dbReference>
<reference evidence="2 3" key="1">
    <citation type="submission" date="2019-10" db="EMBL/GenBank/DDBJ databases">
        <title>Whole genome shotgun sequence of Acrocarpospora macrocephala NBRC 16266.</title>
        <authorList>
            <person name="Ichikawa N."/>
            <person name="Kimura A."/>
            <person name="Kitahashi Y."/>
            <person name="Komaki H."/>
            <person name="Oguchi A."/>
        </authorList>
    </citation>
    <scope>NUCLEOTIDE SEQUENCE [LARGE SCALE GENOMIC DNA]</scope>
    <source>
        <strain evidence="2 3">NBRC 16266</strain>
    </source>
</reference>
<dbReference type="Pfam" id="PF25873">
    <property type="entry name" value="WHD_MalT"/>
    <property type="match status" value="1"/>
</dbReference>
<dbReference type="SUPFAM" id="SSF48452">
    <property type="entry name" value="TPR-like"/>
    <property type="match status" value="1"/>
</dbReference>
<sequence length="960" mass="105187">MKESIGNLVKVHHGTDLGTRLVSGRLIPRPRLDELFAVSLNQTGGVLWVVAGAGAGKSAQAESFARSTTAPVSWVRLGPERPTSAYVAELFAAALQGEGPGLIVVDDCHLLFGEPATLTLLADLRMSVRRGWRVILLTRDEPPQELTHLAIRDSDLAMSVDEIRTFATARGGDASQAEEISRATGGWALGVLLHTQAASAEAEAAVAEYLASEVLDQLPEDEQRVLLAASVAPRATAHLAEVLCGEPMEDAWDRLTRRHLPTINVRGAELAFTPVLRAALRYQRLSRRPGHHTELVRRYATYLGWMGQAVEAVELLLAENDQAEAVRVAEQAVPELQARREWRTLEKLTNALGEAATGASNILLGARIHALNAAHQFARARFLVRTVEAGGRLPAVLAQDAGLVASAAAVMLPDAAAATRLLDLHGGDHRKEAVRFLVEVSCGESPAEPPQGDDWDLHEQSLSWALFVQGRIGDITRLAPGDGRPLYNPDVVLAYAYTGRLPLARRMWSRIPHEVRVTAHARFAESLLVYAEGDRDHALELLEDTVAEGRRMGSFLTPYYEAMTAMALMRHHRAESARALLEDRVRRWARGDDAAVLEWGRMLLGWSYLEAGRNEKARALLVEAVDGMHRAGRHLQLPLAAACLAEAHARCGDLDASHRAAAMAYDVASSTGFFLGLVRAAWCYPDIQRREQARDRQDTRWRRLVVCPSAPAVPKRRRLGPAMVELHVQTFGGRPDLVLDGRALGVGRLKVIELVACLALHPGGVVRTELQRLLLPEADAGTGGNHFRQIMHKFRDATGIRLVSTDDGWVKVPGDASIYAADQLFEQEAAFARGLHVNARLPQLQAALSLVTGQYLGRSELTWVVERREHLEVVREEAQLEVVRLLIEGGRLEEARQESEDVLGRNRYCDPAYRLLAYIEKTAGAEETAYRRAASALGELGLRPGDTRRFLELGASGSIT</sequence>
<dbReference type="EMBL" id="BLAE01000016">
    <property type="protein sequence ID" value="GES09625.1"/>
    <property type="molecule type" value="Genomic_DNA"/>
</dbReference>
<dbReference type="OrthoDB" id="134985at2"/>
<feature type="domain" description="MalT-like winged helix" evidence="1">
    <location>
        <begin position="212"/>
        <end position="289"/>
    </location>
</feature>
<proteinExistence type="predicted"/>
<dbReference type="AlphaFoldDB" id="A0A5M3WK83"/>
<name>A0A5M3WK83_9ACTN</name>
<gene>
    <name evidence="2" type="ORF">Amac_032210</name>
</gene>
<organism evidence="2 3">
    <name type="scientific">Acrocarpospora macrocephala</name>
    <dbReference type="NCBI Taxonomy" id="150177"/>
    <lineage>
        <taxon>Bacteria</taxon>
        <taxon>Bacillati</taxon>
        <taxon>Actinomycetota</taxon>
        <taxon>Actinomycetes</taxon>
        <taxon>Streptosporangiales</taxon>
        <taxon>Streptosporangiaceae</taxon>
        <taxon>Acrocarpospora</taxon>
    </lineage>
</organism>
<evidence type="ECO:0000313" key="3">
    <source>
        <dbReference type="Proteomes" id="UP000331127"/>
    </source>
</evidence>
<keyword evidence="3" id="KW-1185">Reference proteome</keyword>